<proteinExistence type="predicted"/>
<gene>
    <name evidence="1" type="ORF">PVAND_003536</name>
</gene>
<evidence type="ECO:0000313" key="1">
    <source>
        <dbReference type="EMBL" id="KAG5673492.1"/>
    </source>
</evidence>
<dbReference type="EMBL" id="JADBJN010000003">
    <property type="protein sequence ID" value="KAG5673492.1"/>
    <property type="molecule type" value="Genomic_DNA"/>
</dbReference>
<comment type="caution">
    <text evidence="1">The sequence shown here is derived from an EMBL/GenBank/DDBJ whole genome shotgun (WGS) entry which is preliminary data.</text>
</comment>
<reference evidence="1" key="1">
    <citation type="submission" date="2021-03" db="EMBL/GenBank/DDBJ databases">
        <title>Chromosome level genome of the anhydrobiotic midge Polypedilum vanderplanki.</title>
        <authorList>
            <person name="Yoshida Y."/>
            <person name="Kikawada T."/>
            <person name="Gusev O."/>
        </authorList>
    </citation>
    <scope>NUCLEOTIDE SEQUENCE</scope>
    <source>
        <strain evidence="1">NIAS01</strain>
        <tissue evidence="1">Whole body or cell culture</tissue>
    </source>
</reference>
<sequence length="130" mass="15133">MSKAKRKILTELKQLKVRQKCAERNITWPIKLNDLEDDELEFLKAVEKMKTDNDKNFKNSLNEAKTSVQECLKKVHNFQNTIASYDEDVLASRPSDLLKIMAEINILLSENLYICSKELASLKYQNEHNC</sequence>
<keyword evidence="2" id="KW-1185">Reference proteome</keyword>
<protein>
    <submittedName>
        <fullName evidence="1">Uncharacterized protein</fullName>
    </submittedName>
</protein>
<organism evidence="1 2">
    <name type="scientific">Polypedilum vanderplanki</name>
    <name type="common">Sleeping chironomid midge</name>
    <dbReference type="NCBI Taxonomy" id="319348"/>
    <lineage>
        <taxon>Eukaryota</taxon>
        <taxon>Metazoa</taxon>
        <taxon>Ecdysozoa</taxon>
        <taxon>Arthropoda</taxon>
        <taxon>Hexapoda</taxon>
        <taxon>Insecta</taxon>
        <taxon>Pterygota</taxon>
        <taxon>Neoptera</taxon>
        <taxon>Endopterygota</taxon>
        <taxon>Diptera</taxon>
        <taxon>Nematocera</taxon>
        <taxon>Chironomoidea</taxon>
        <taxon>Chironomidae</taxon>
        <taxon>Chironominae</taxon>
        <taxon>Polypedilum</taxon>
        <taxon>Polypedilum</taxon>
    </lineage>
</organism>
<name>A0A9J6BUC9_POLVA</name>
<dbReference type="AlphaFoldDB" id="A0A9J6BUC9"/>
<dbReference type="Proteomes" id="UP001107558">
    <property type="component" value="Chromosome 3"/>
</dbReference>
<accession>A0A9J6BUC9</accession>
<evidence type="ECO:0000313" key="2">
    <source>
        <dbReference type="Proteomes" id="UP001107558"/>
    </source>
</evidence>
<dbReference type="OrthoDB" id="7786680at2759"/>